<feature type="transmembrane region" description="Helical" evidence="8">
    <location>
        <begin position="234"/>
        <end position="265"/>
    </location>
</feature>
<accession>A0A7S9QEW7</accession>
<dbReference type="Pfam" id="PF01032">
    <property type="entry name" value="FecCD"/>
    <property type="match status" value="1"/>
</dbReference>
<keyword evidence="6 8" id="KW-1133">Transmembrane helix</keyword>
<keyword evidence="7 8" id="KW-0472">Membrane</keyword>
<evidence type="ECO:0000256" key="1">
    <source>
        <dbReference type="ARBA" id="ARBA00004651"/>
    </source>
</evidence>
<dbReference type="InterPro" id="IPR000522">
    <property type="entry name" value="ABC_transptr_permease_BtuC"/>
</dbReference>
<dbReference type="AlphaFoldDB" id="A0A7S9QEW7"/>
<evidence type="ECO:0000256" key="4">
    <source>
        <dbReference type="ARBA" id="ARBA00022475"/>
    </source>
</evidence>
<keyword evidence="3" id="KW-0813">Transport</keyword>
<gene>
    <name evidence="9" type="ORF">I0K15_07915</name>
</gene>
<keyword evidence="4" id="KW-1003">Cell membrane</keyword>
<dbReference type="PANTHER" id="PTHR30472:SF37">
    <property type="entry name" value="FE(3+) DICITRATE TRANSPORT SYSTEM PERMEASE PROTEIN FECD-RELATED"/>
    <property type="match status" value="1"/>
</dbReference>
<organism evidence="9 10">
    <name type="scientific">Pontivivens ytuae</name>
    <dbReference type="NCBI Taxonomy" id="2789856"/>
    <lineage>
        <taxon>Bacteria</taxon>
        <taxon>Pseudomonadati</taxon>
        <taxon>Pseudomonadota</taxon>
        <taxon>Alphaproteobacteria</taxon>
        <taxon>Rhodobacterales</taxon>
        <taxon>Paracoccaceae</taxon>
        <taxon>Pontivivens</taxon>
    </lineage>
</organism>
<evidence type="ECO:0000256" key="5">
    <source>
        <dbReference type="ARBA" id="ARBA00022692"/>
    </source>
</evidence>
<name>A0A7S9QEW7_9RHOB</name>
<sequence>MSRSAAIPALGLGLLMALTAAIGLGSSWIGPERILAVLIGEGSRTDAIIVSTLRAPRALLALLAGAALALAGALLQRATRNPLASPAVLGLVDGGAVGVLVFLLVFSDEANALTVSIAWQPVAAALGAFAAAAVIGILAQRRGWQARELILYGVAVAAFCAAIATLLMIAGPVYRAGQALIWLAGSVHQAHWADVAVLAGVLAIAAPALVLMLRPLDQMLLDGGSAMATGLRPIATRIVALAMAAVLTAAAVSFAGGIAFVGLIAPHAAHRLVGPRAALHLPATALLGATIVLCADIVARLAFAPIELPTGLVTALIGAPYFLYLLLRRPAHV</sequence>
<evidence type="ECO:0000256" key="3">
    <source>
        <dbReference type="ARBA" id="ARBA00022448"/>
    </source>
</evidence>
<feature type="transmembrane region" description="Helical" evidence="8">
    <location>
        <begin position="118"/>
        <end position="138"/>
    </location>
</feature>
<dbReference type="PANTHER" id="PTHR30472">
    <property type="entry name" value="FERRIC ENTEROBACTIN TRANSPORT SYSTEM PERMEASE PROTEIN"/>
    <property type="match status" value="1"/>
</dbReference>
<evidence type="ECO:0000256" key="6">
    <source>
        <dbReference type="ARBA" id="ARBA00022989"/>
    </source>
</evidence>
<comment type="similarity">
    <text evidence="2">Belongs to the binding-protein-dependent transport system permease family. FecCD subfamily.</text>
</comment>
<comment type="subcellular location">
    <subcellularLocation>
        <location evidence="1">Cell membrane</location>
        <topology evidence="1">Multi-pass membrane protein</topology>
    </subcellularLocation>
</comment>
<feature type="transmembrane region" description="Helical" evidence="8">
    <location>
        <begin position="190"/>
        <end position="213"/>
    </location>
</feature>
<dbReference type="CDD" id="cd06550">
    <property type="entry name" value="TM_ABC_iron-siderophores_like"/>
    <property type="match status" value="1"/>
</dbReference>
<evidence type="ECO:0000256" key="8">
    <source>
        <dbReference type="SAM" id="Phobius"/>
    </source>
</evidence>
<dbReference type="Proteomes" id="UP000594800">
    <property type="component" value="Chromosome"/>
</dbReference>
<protein>
    <submittedName>
        <fullName evidence="9">Iron ABC transporter permease</fullName>
    </submittedName>
</protein>
<dbReference type="GO" id="GO:0022857">
    <property type="term" value="F:transmembrane transporter activity"/>
    <property type="evidence" value="ECO:0007669"/>
    <property type="project" value="InterPro"/>
</dbReference>
<feature type="transmembrane region" description="Helical" evidence="8">
    <location>
        <begin position="306"/>
        <end position="327"/>
    </location>
</feature>
<dbReference type="KEGG" id="poz:I0K15_07915"/>
<dbReference type="SUPFAM" id="SSF81345">
    <property type="entry name" value="ABC transporter involved in vitamin B12 uptake, BtuC"/>
    <property type="match status" value="1"/>
</dbReference>
<keyword evidence="10" id="KW-1185">Reference proteome</keyword>
<evidence type="ECO:0000313" key="10">
    <source>
        <dbReference type="Proteomes" id="UP000594800"/>
    </source>
</evidence>
<dbReference type="InterPro" id="IPR037294">
    <property type="entry name" value="ABC_BtuC-like"/>
</dbReference>
<proteinExistence type="inferred from homology"/>
<dbReference type="EMBL" id="CP064942">
    <property type="protein sequence ID" value="QPH55641.1"/>
    <property type="molecule type" value="Genomic_DNA"/>
</dbReference>
<reference evidence="9 10" key="1">
    <citation type="submission" date="2020-11" db="EMBL/GenBank/DDBJ databases">
        <title>Description of Pontivivens ytuae sp. nov. isolated from deep sea sediment of Mariana Trench.</title>
        <authorList>
            <person name="Wang Z."/>
            <person name="Sun Q.-L."/>
            <person name="Xu X.-D."/>
            <person name="Tang Y.-Z."/>
            <person name="Zhang J."/>
        </authorList>
    </citation>
    <scope>NUCLEOTIDE SEQUENCE [LARGE SCALE GENOMIC DNA]</scope>
    <source>
        <strain evidence="9 10">MT2928</strain>
    </source>
</reference>
<feature type="transmembrane region" description="Helical" evidence="8">
    <location>
        <begin position="150"/>
        <end position="170"/>
    </location>
</feature>
<dbReference type="RefSeq" id="WP_196104903.1">
    <property type="nucleotide sequence ID" value="NZ_CP064942.1"/>
</dbReference>
<keyword evidence="5 8" id="KW-0812">Transmembrane</keyword>
<feature type="transmembrane region" description="Helical" evidence="8">
    <location>
        <begin position="277"/>
        <end position="299"/>
    </location>
</feature>
<dbReference type="Gene3D" id="1.10.3470.10">
    <property type="entry name" value="ABC transporter involved in vitamin B12 uptake, BtuC"/>
    <property type="match status" value="1"/>
</dbReference>
<evidence type="ECO:0000256" key="2">
    <source>
        <dbReference type="ARBA" id="ARBA00007935"/>
    </source>
</evidence>
<evidence type="ECO:0000256" key="7">
    <source>
        <dbReference type="ARBA" id="ARBA00023136"/>
    </source>
</evidence>
<feature type="transmembrane region" description="Helical" evidence="8">
    <location>
        <begin position="58"/>
        <end position="75"/>
    </location>
</feature>
<dbReference type="GO" id="GO:0005886">
    <property type="term" value="C:plasma membrane"/>
    <property type="evidence" value="ECO:0007669"/>
    <property type="project" value="UniProtKB-SubCell"/>
</dbReference>
<feature type="transmembrane region" description="Helical" evidence="8">
    <location>
        <begin position="87"/>
        <end position="106"/>
    </location>
</feature>
<evidence type="ECO:0000313" key="9">
    <source>
        <dbReference type="EMBL" id="QPH55641.1"/>
    </source>
</evidence>
<dbReference type="GO" id="GO:0033214">
    <property type="term" value="P:siderophore-iron import into cell"/>
    <property type="evidence" value="ECO:0007669"/>
    <property type="project" value="TreeGrafter"/>
</dbReference>